<reference evidence="1 2" key="1">
    <citation type="submission" date="2024-01" db="EMBL/GenBank/DDBJ databases">
        <title>Seven novel Bacillus-like species.</title>
        <authorList>
            <person name="Liu G."/>
        </authorList>
    </citation>
    <scope>NUCLEOTIDE SEQUENCE [LARGE SCALE GENOMIC DNA]</scope>
    <source>
        <strain evidence="1 2">FJAT-51639</strain>
    </source>
</reference>
<proteinExistence type="predicted"/>
<dbReference type="Proteomes" id="UP001372526">
    <property type="component" value="Unassembled WGS sequence"/>
</dbReference>
<comment type="caution">
    <text evidence="1">The sequence shown here is derived from an EMBL/GenBank/DDBJ whole genome shotgun (WGS) entry which is preliminary data.</text>
</comment>
<evidence type="ECO:0000313" key="2">
    <source>
        <dbReference type="Proteomes" id="UP001372526"/>
    </source>
</evidence>
<gene>
    <name evidence="1" type="ORF">WAZ07_01415</name>
</gene>
<dbReference type="InterPro" id="IPR025234">
    <property type="entry name" value="YjzH-like"/>
</dbReference>
<organism evidence="1 2">
    <name type="scientific">Bacillus bruguierae</name>
    <dbReference type="NCBI Taxonomy" id="3127667"/>
    <lineage>
        <taxon>Bacteria</taxon>
        <taxon>Bacillati</taxon>
        <taxon>Bacillota</taxon>
        <taxon>Bacilli</taxon>
        <taxon>Bacillales</taxon>
        <taxon>Bacillaceae</taxon>
        <taxon>Bacillus</taxon>
    </lineage>
</organism>
<evidence type="ECO:0000313" key="1">
    <source>
        <dbReference type="EMBL" id="MEI4799995.1"/>
    </source>
</evidence>
<dbReference type="RefSeq" id="WP_336471028.1">
    <property type="nucleotide sequence ID" value="NZ_JBAWSX010000001.1"/>
</dbReference>
<keyword evidence="2" id="KW-1185">Reference proteome</keyword>
<dbReference type="Pfam" id="PF13783">
    <property type="entry name" value="DUF4177"/>
    <property type="match status" value="1"/>
</dbReference>
<name>A0ABU8FBD1_9BACI</name>
<sequence length="65" mass="7702">MYEYKFVKIELKSSLMKSQPKEDYQTIITEHAKEGWRFVQIFAPSTVGYGSAAYFELIFERKQTI</sequence>
<protein>
    <submittedName>
        <fullName evidence="1">DUF4177 domain-containing protein</fullName>
    </submittedName>
</protein>
<accession>A0ABU8FBD1</accession>
<dbReference type="EMBL" id="JBAWSX010000001">
    <property type="protein sequence ID" value="MEI4799995.1"/>
    <property type="molecule type" value="Genomic_DNA"/>
</dbReference>